<dbReference type="SMART" id="SM00342">
    <property type="entry name" value="HTH_ARAC"/>
    <property type="match status" value="1"/>
</dbReference>
<dbReference type="GO" id="GO:0043565">
    <property type="term" value="F:sequence-specific DNA binding"/>
    <property type="evidence" value="ECO:0007669"/>
    <property type="project" value="InterPro"/>
</dbReference>
<dbReference type="InterPro" id="IPR050204">
    <property type="entry name" value="AraC_XylS_family_regulators"/>
</dbReference>
<comment type="caution">
    <text evidence="5">The sequence shown here is derived from an EMBL/GenBank/DDBJ whole genome shotgun (WGS) entry which is preliminary data.</text>
</comment>
<evidence type="ECO:0000313" key="5">
    <source>
        <dbReference type="EMBL" id="NYG04088.1"/>
    </source>
</evidence>
<dbReference type="InterPro" id="IPR018060">
    <property type="entry name" value="HTH_AraC"/>
</dbReference>
<keyword evidence="6" id="KW-1185">Reference proteome</keyword>
<evidence type="ECO:0000256" key="1">
    <source>
        <dbReference type="ARBA" id="ARBA00023015"/>
    </source>
</evidence>
<dbReference type="PANTHER" id="PTHR46796">
    <property type="entry name" value="HTH-TYPE TRANSCRIPTIONAL ACTIVATOR RHAS-RELATED"/>
    <property type="match status" value="1"/>
</dbReference>
<dbReference type="PANTHER" id="PTHR46796:SF12">
    <property type="entry name" value="HTH-TYPE DNA-BINDING TRANSCRIPTIONAL ACTIVATOR EUTR"/>
    <property type="match status" value="1"/>
</dbReference>
<dbReference type="GO" id="GO:0003700">
    <property type="term" value="F:DNA-binding transcription factor activity"/>
    <property type="evidence" value="ECO:0007669"/>
    <property type="project" value="InterPro"/>
</dbReference>
<dbReference type="Pfam" id="PF14525">
    <property type="entry name" value="AraC_binding_2"/>
    <property type="match status" value="1"/>
</dbReference>
<name>A0A852W4N7_PSEA5</name>
<keyword evidence="3" id="KW-0804">Transcription</keyword>
<dbReference type="Pfam" id="PF12833">
    <property type="entry name" value="HTH_18"/>
    <property type="match status" value="1"/>
</dbReference>
<dbReference type="AlphaFoldDB" id="A0A852W4N7"/>
<dbReference type="InterPro" id="IPR009057">
    <property type="entry name" value="Homeodomain-like_sf"/>
</dbReference>
<organism evidence="5 6">
    <name type="scientific">Pseudonocardia alni</name>
    <name type="common">Amycolata alni</name>
    <dbReference type="NCBI Taxonomy" id="33907"/>
    <lineage>
        <taxon>Bacteria</taxon>
        <taxon>Bacillati</taxon>
        <taxon>Actinomycetota</taxon>
        <taxon>Actinomycetes</taxon>
        <taxon>Pseudonocardiales</taxon>
        <taxon>Pseudonocardiaceae</taxon>
        <taxon>Pseudonocardia</taxon>
    </lineage>
</organism>
<dbReference type="SUPFAM" id="SSF46689">
    <property type="entry name" value="Homeodomain-like"/>
    <property type="match status" value="2"/>
</dbReference>
<evidence type="ECO:0000313" key="6">
    <source>
        <dbReference type="Proteomes" id="UP000549695"/>
    </source>
</evidence>
<sequence length="331" mass="36065">MGEDDRHGLWVRPLVRCDDVDDLVQQVTAIMSPHTVLPARAGAFTAQVSGARAPGLSLLEFDYRMPVRITADPLPGYVAVCLPLSGSMTARHQGRRLDACAGGAALVGTPASELMMDWGEALRLLVLRVDLVALRSLAARLVTDLPEEPDLQFDPAMDIPEITAAVLGQAQLMQHILAGAGSEAVNPLAAAQLREQIMYTLLLGQPNSWTRALRHRPGPGRHSAVADAAELMRSHPDDPLTIEAVARSVGLSVRALHAGFCREFDRSPKQYLQHVRLERAHDDLVVADPVDGLRIIDVAHRWGFSHPGRFATTYRRHYGEPPAATLARALR</sequence>
<dbReference type="PROSITE" id="PS01124">
    <property type="entry name" value="HTH_ARAC_FAMILY_2"/>
    <property type="match status" value="1"/>
</dbReference>
<gene>
    <name evidence="5" type="ORF">HDA37_004373</name>
</gene>
<evidence type="ECO:0000256" key="3">
    <source>
        <dbReference type="ARBA" id="ARBA00023163"/>
    </source>
</evidence>
<proteinExistence type="predicted"/>
<protein>
    <submittedName>
        <fullName evidence="5">AraC-like DNA-binding protein</fullName>
    </submittedName>
</protein>
<dbReference type="Proteomes" id="UP000549695">
    <property type="component" value="Unassembled WGS sequence"/>
</dbReference>
<keyword evidence="1" id="KW-0805">Transcription regulation</keyword>
<dbReference type="RefSeq" id="WP_179762056.1">
    <property type="nucleotide sequence ID" value="NZ_BAAAJZ010000003.1"/>
</dbReference>
<dbReference type="EMBL" id="JACCCZ010000001">
    <property type="protein sequence ID" value="NYG04088.1"/>
    <property type="molecule type" value="Genomic_DNA"/>
</dbReference>
<reference evidence="5 6" key="1">
    <citation type="submission" date="2020-07" db="EMBL/GenBank/DDBJ databases">
        <title>Sequencing the genomes of 1000 actinobacteria strains.</title>
        <authorList>
            <person name="Klenk H.-P."/>
        </authorList>
    </citation>
    <scope>NUCLEOTIDE SEQUENCE [LARGE SCALE GENOMIC DNA]</scope>
    <source>
        <strain evidence="5 6">DSM 44749</strain>
    </source>
</reference>
<keyword evidence="2" id="KW-0238">DNA-binding</keyword>
<dbReference type="Gene3D" id="1.10.10.60">
    <property type="entry name" value="Homeodomain-like"/>
    <property type="match status" value="1"/>
</dbReference>
<dbReference type="InterPro" id="IPR035418">
    <property type="entry name" value="AraC-bd_2"/>
</dbReference>
<feature type="domain" description="HTH araC/xylS-type" evidence="4">
    <location>
        <begin position="226"/>
        <end position="328"/>
    </location>
</feature>
<accession>A0A852W4N7</accession>
<evidence type="ECO:0000256" key="2">
    <source>
        <dbReference type="ARBA" id="ARBA00023125"/>
    </source>
</evidence>
<evidence type="ECO:0000259" key="4">
    <source>
        <dbReference type="PROSITE" id="PS01124"/>
    </source>
</evidence>